<evidence type="ECO:0000256" key="2">
    <source>
        <dbReference type="ARBA" id="ARBA00023015"/>
    </source>
</evidence>
<evidence type="ECO:0000256" key="5">
    <source>
        <dbReference type="ARBA" id="ARBA00023242"/>
    </source>
</evidence>
<evidence type="ECO:0000256" key="4">
    <source>
        <dbReference type="ARBA" id="ARBA00023163"/>
    </source>
</evidence>
<evidence type="ECO:0000313" key="9">
    <source>
        <dbReference type="Proteomes" id="UP000428333"/>
    </source>
</evidence>
<sequence>MKHLSNEMGDRATLKGPSDDAWTIVVHEKNNGTYLQDGWQDFMRFHSLGKNEFLLFRYDGNSHFSVRIYDQSGLERQSESVITCKHREARKMEAESSTGRRKRGRPRKNINPDNLHQSKSCKEGEGEKGNRERKKEKGKTHEKHHSKNIKYAKRKIKEEEMDPTIDSQTIRPPIEEERGRVLEKEESFTSNFPCYKCCLKQSSVQTMFLLPICRPFSQAHFPPFRTHIILRNSKGKGWVVTVIPVAGKHSFSGGWRSFVVDNGLKEGDACIFELVKRTEMQVHVFRAGKRLSLLSEM</sequence>
<feature type="domain" description="TF-B3" evidence="7">
    <location>
        <begin position="1"/>
        <end position="72"/>
    </location>
</feature>
<feature type="domain" description="TF-B3" evidence="7">
    <location>
        <begin position="195"/>
        <end position="288"/>
    </location>
</feature>
<gene>
    <name evidence="8" type="ORF">C3L33_20881</name>
</gene>
<evidence type="ECO:0000256" key="6">
    <source>
        <dbReference type="SAM" id="MobiDB-lite"/>
    </source>
</evidence>
<dbReference type="SUPFAM" id="SSF101936">
    <property type="entry name" value="DNA-binding pseudobarrel domain"/>
    <property type="match status" value="2"/>
</dbReference>
<dbReference type="SMART" id="SM01019">
    <property type="entry name" value="B3"/>
    <property type="match status" value="2"/>
</dbReference>
<dbReference type="GO" id="GO:0003677">
    <property type="term" value="F:DNA binding"/>
    <property type="evidence" value="ECO:0007669"/>
    <property type="project" value="UniProtKB-KW"/>
</dbReference>
<comment type="caution">
    <text evidence="8">The sequence shown here is derived from an EMBL/GenBank/DDBJ whole genome shotgun (WGS) entry which is preliminary data.</text>
</comment>
<evidence type="ECO:0000256" key="3">
    <source>
        <dbReference type="ARBA" id="ARBA00023125"/>
    </source>
</evidence>
<comment type="subcellular location">
    <subcellularLocation>
        <location evidence="1">Nucleus</location>
    </subcellularLocation>
</comment>
<feature type="region of interest" description="Disordered" evidence="6">
    <location>
        <begin position="75"/>
        <end position="165"/>
    </location>
</feature>
<dbReference type="Proteomes" id="UP000428333">
    <property type="component" value="Linkage Group LG13"/>
</dbReference>
<reference evidence="8 9" key="1">
    <citation type="journal article" date="2019" name="Genome Biol. Evol.">
        <title>The Rhododendron genome and chromosomal organization provide insight into shared whole-genome duplications across the heath family (Ericaceae).</title>
        <authorList>
            <person name="Soza V.L."/>
            <person name="Lindsley D."/>
            <person name="Waalkes A."/>
            <person name="Ramage E."/>
            <person name="Patwardhan R.P."/>
            <person name="Burton J.N."/>
            <person name="Adey A."/>
            <person name="Kumar A."/>
            <person name="Qiu R."/>
            <person name="Shendure J."/>
            <person name="Hall B."/>
        </authorList>
    </citation>
    <scope>NUCLEOTIDE SEQUENCE [LARGE SCALE GENOMIC DNA]</scope>
    <source>
        <strain evidence="8">RSF 1966-606</strain>
    </source>
</reference>
<dbReference type="PROSITE" id="PS50863">
    <property type="entry name" value="B3"/>
    <property type="match status" value="2"/>
</dbReference>
<proteinExistence type="predicted"/>
<dbReference type="Gene3D" id="2.40.330.10">
    <property type="entry name" value="DNA-binding pseudobarrel domain"/>
    <property type="match status" value="2"/>
</dbReference>
<dbReference type="EMBL" id="QEFC01003701">
    <property type="protein sequence ID" value="KAE9447230.1"/>
    <property type="molecule type" value="Genomic_DNA"/>
</dbReference>
<dbReference type="GO" id="GO:0005634">
    <property type="term" value="C:nucleus"/>
    <property type="evidence" value="ECO:0007669"/>
    <property type="project" value="UniProtKB-SubCell"/>
</dbReference>
<accession>A0A6A4KNR2</accession>
<name>A0A6A4KNR2_9ERIC</name>
<organism evidence="8 9">
    <name type="scientific">Rhododendron williamsianum</name>
    <dbReference type="NCBI Taxonomy" id="262921"/>
    <lineage>
        <taxon>Eukaryota</taxon>
        <taxon>Viridiplantae</taxon>
        <taxon>Streptophyta</taxon>
        <taxon>Embryophyta</taxon>
        <taxon>Tracheophyta</taxon>
        <taxon>Spermatophyta</taxon>
        <taxon>Magnoliopsida</taxon>
        <taxon>eudicotyledons</taxon>
        <taxon>Gunneridae</taxon>
        <taxon>Pentapetalae</taxon>
        <taxon>asterids</taxon>
        <taxon>Ericales</taxon>
        <taxon>Ericaceae</taxon>
        <taxon>Ericoideae</taxon>
        <taxon>Rhodoreae</taxon>
        <taxon>Rhododendron</taxon>
    </lineage>
</organism>
<dbReference type="InterPro" id="IPR003340">
    <property type="entry name" value="B3_DNA-bd"/>
</dbReference>
<feature type="compositionally biased region" description="Basic residues" evidence="6">
    <location>
        <begin position="99"/>
        <end position="108"/>
    </location>
</feature>
<dbReference type="InterPro" id="IPR015300">
    <property type="entry name" value="DNA-bd_pseudobarrel_sf"/>
</dbReference>
<keyword evidence="5" id="KW-0539">Nucleus</keyword>
<feature type="compositionally biased region" description="Basic and acidic residues" evidence="6">
    <location>
        <begin position="120"/>
        <end position="135"/>
    </location>
</feature>
<keyword evidence="2" id="KW-0805">Transcription regulation</keyword>
<dbReference type="AlphaFoldDB" id="A0A6A4KNR2"/>
<dbReference type="PANTHER" id="PTHR31391">
    <property type="entry name" value="B3 DOMAIN-CONTAINING PROTEIN OS11G0197600-RELATED"/>
    <property type="match status" value="1"/>
</dbReference>
<evidence type="ECO:0000259" key="7">
    <source>
        <dbReference type="PROSITE" id="PS50863"/>
    </source>
</evidence>
<keyword evidence="3" id="KW-0238">DNA-binding</keyword>
<dbReference type="Pfam" id="PF02362">
    <property type="entry name" value="B3"/>
    <property type="match status" value="2"/>
</dbReference>
<dbReference type="CDD" id="cd10017">
    <property type="entry name" value="B3_DNA"/>
    <property type="match status" value="2"/>
</dbReference>
<protein>
    <recommendedName>
        <fullName evidence="7">TF-B3 domain-containing protein</fullName>
    </recommendedName>
</protein>
<dbReference type="InterPro" id="IPR044837">
    <property type="entry name" value="REM16-like"/>
</dbReference>
<dbReference type="PANTHER" id="PTHR31391:SF106">
    <property type="entry name" value="B3 DOMAIN-CONTAINING PROTEIN OS01G0723500"/>
    <property type="match status" value="1"/>
</dbReference>
<keyword evidence="9" id="KW-1185">Reference proteome</keyword>
<evidence type="ECO:0000313" key="8">
    <source>
        <dbReference type="EMBL" id="KAE9447230.1"/>
    </source>
</evidence>
<evidence type="ECO:0000256" key="1">
    <source>
        <dbReference type="ARBA" id="ARBA00004123"/>
    </source>
</evidence>
<feature type="non-terminal residue" evidence="8">
    <location>
        <position position="1"/>
    </location>
</feature>
<dbReference type="OrthoDB" id="590488at2759"/>
<keyword evidence="4" id="KW-0804">Transcription</keyword>
<feature type="compositionally biased region" description="Basic residues" evidence="6">
    <location>
        <begin position="136"/>
        <end position="155"/>
    </location>
</feature>